<keyword evidence="2" id="KW-0479">Metal-binding</keyword>
<dbReference type="SUPFAM" id="SSF56281">
    <property type="entry name" value="Metallo-hydrolase/oxidoreductase"/>
    <property type="match status" value="1"/>
</dbReference>
<keyword evidence="3" id="KW-0378">Hydrolase</keyword>
<dbReference type="STRING" id="45851.BHV86_05495"/>
<dbReference type="CDD" id="cd06262">
    <property type="entry name" value="metallo-hydrolase-like_MBL-fold"/>
    <property type="match status" value="1"/>
</dbReference>
<dbReference type="GeneID" id="98918849"/>
<evidence type="ECO:0000256" key="1">
    <source>
        <dbReference type="ARBA" id="ARBA00001947"/>
    </source>
</evidence>
<reference evidence="6 7" key="1">
    <citation type="submission" date="2010-02" db="EMBL/GenBank/DDBJ databases">
        <authorList>
            <person name="Weinstock G."/>
            <person name="Sodergren E."/>
            <person name="Clifton S."/>
            <person name="Fulton L."/>
            <person name="Fulton B."/>
            <person name="Courtney L."/>
            <person name="Fronick C."/>
            <person name="Harrison M."/>
            <person name="Strong C."/>
            <person name="Farmer C."/>
            <person name="Delahaunty K."/>
            <person name="Markovic C."/>
            <person name="Hall O."/>
            <person name="Minx P."/>
            <person name="Tomlinson C."/>
            <person name="Mitreva M."/>
            <person name="Nelson J."/>
            <person name="Hou S."/>
            <person name="Wollam A."/>
            <person name="Pepin K.H."/>
            <person name="Johnson M."/>
            <person name="Bhonagiri V."/>
            <person name="Zhang X."/>
            <person name="Suruliraj S."/>
            <person name="Warren W."/>
            <person name="Chinwalla A."/>
            <person name="Mardis E.R."/>
            <person name="Wilson R.K."/>
        </authorList>
    </citation>
    <scope>NUCLEOTIDE SEQUENCE [LARGE SCALE GENOMIC DNA]</scope>
    <source>
        <strain evidence="6 7">DSM 2876</strain>
    </source>
</reference>
<evidence type="ECO:0000313" key="7">
    <source>
        <dbReference type="Proteomes" id="UP000006238"/>
    </source>
</evidence>
<dbReference type="HOGENOM" id="CLU_030571_5_0_9"/>
<feature type="domain" description="Metallo-beta-lactamase" evidence="5">
    <location>
        <begin position="13"/>
        <end position="192"/>
    </location>
</feature>
<proteinExistence type="predicted"/>
<dbReference type="Pfam" id="PF00753">
    <property type="entry name" value="Lactamase_B"/>
    <property type="match status" value="1"/>
</dbReference>
<evidence type="ECO:0000259" key="5">
    <source>
        <dbReference type="SMART" id="SM00849"/>
    </source>
</evidence>
<evidence type="ECO:0000313" key="6">
    <source>
        <dbReference type="EMBL" id="EFF68891.1"/>
    </source>
</evidence>
<dbReference type="eggNOG" id="COG0491">
    <property type="taxonomic scope" value="Bacteria"/>
</dbReference>
<dbReference type="GO" id="GO:0046872">
    <property type="term" value="F:metal ion binding"/>
    <property type="evidence" value="ECO:0007669"/>
    <property type="project" value="UniProtKB-KW"/>
</dbReference>
<dbReference type="Gene3D" id="3.60.15.10">
    <property type="entry name" value="Ribonuclease Z/Hydroxyacylglutathione hydrolase-like"/>
    <property type="match status" value="1"/>
</dbReference>
<dbReference type="GO" id="GO:0016787">
    <property type="term" value="F:hydrolase activity"/>
    <property type="evidence" value="ECO:0007669"/>
    <property type="project" value="UniProtKB-KW"/>
</dbReference>
<dbReference type="PANTHER" id="PTHR46233">
    <property type="entry name" value="HYDROXYACYLGLUTATHIONE HYDROLASE GLOC"/>
    <property type="match status" value="1"/>
</dbReference>
<dbReference type="AlphaFoldDB" id="D4RYR7"/>
<dbReference type="SMART" id="SM00849">
    <property type="entry name" value="Lactamase_B"/>
    <property type="match status" value="1"/>
</dbReference>
<dbReference type="PANTHER" id="PTHR46233:SF3">
    <property type="entry name" value="HYDROXYACYLGLUTATHIONE HYDROLASE GLOC"/>
    <property type="match status" value="1"/>
</dbReference>
<sequence>MIKIEHNIIGMCATNTYYVYDDETKRGLIIDPAGDPVRIIERVARLQINVEGILITHGHFDHVLALDEVRERFNVKAYIGNTEKAVLEDPEANLTSGFMGEGRTFSADVYLKDGEEFEAGGFRIKAFEVPGHTIGGMCYYFMDEGVLFSGDTLFCESVGRSDFKGGSTFALIASIKEKLYTLPDDVKVYPGHSEATTIGHEKKYNPFVR</sequence>
<gene>
    <name evidence="6" type="ORF">BUTYVIB_00975</name>
</gene>
<dbReference type="Proteomes" id="UP000006238">
    <property type="component" value="Unassembled WGS sequence"/>
</dbReference>
<comment type="cofactor">
    <cofactor evidence="1">
        <name>Zn(2+)</name>
        <dbReference type="ChEBI" id="CHEBI:29105"/>
    </cofactor>
</comment>
<comment type="caution">
    <text evidence="6">The sequence shown here is derived from an EMBL/GenBank/DDBJ whole genome shotgun (WGS) entry which is preliminary data.</text>
</comment>
<dbReference type="InterPro" id="IPR036866">
    <property type="entry name" value="RibonucZ/Hydroxyglut_hydro"/>
</dbReference>
<protein>
    <submittedName>
        <fullName evidence="6">Metallo-beta-lactamase domain protein</fullName>
    </submittedName>
</protein>
<keyword evidence="4" id="KW-0862">Zinc</keyword>
<dbReference type="RefSeq" id="WP_005602208.1">
    <property type="nucleotide sequence ID" value="NZ_GG663522.1"/>
</dbReference>
<dbReference type="InterPro" id="IPR001279">
    <property type="entry name" value="Metallo-B-lactamas"/>
</dbReference>
<dbReference type="EMBL" id="ABWN01000023">
    <property type="protein sequence ID" value="EFF68891.1"/>
    <property type="molecule type" value="Genomic_DNA"/>
</dbReference>
<accession>D4RYR7</accession>
<organism evidence="6 7">
    <name type="scientific">Eshraghiella crossota DSM 2876</name>
    <dbReference type="NCBI Taxonomy" id="511680"/>
    <lineage>
        <taxon>Bacteria</taxon>
        <taxon>Bacillati</taxon>
        <taxon>Bacillota</taxon>
        <taxon>Clostridia</taxon>
        <taxon>Lachnospirales</taxon>
        <taxon>Lachnospiraceae</taxon>
        <taxon>Eshraghiella</taxon>
    </lineage>
</organism>
<name>D4RYR7_9FIRM</name>
<evidence type="ECO:0000256" key="3">
    <source>
        <dbReference type="ARBA" id="ARBA00022801"/>
    </source>
</evidence>
<evidence type="ECO:0000256" key="2">
    <source>
        <dbReference type="ARBA" id="ARBA00022723"/>
    </source>
</evidence>
<evidence type="ECO:0000256" key="4">
    <source>
        <dbReference type="ARBA" id="ARBA00022833"/>
    </source>
</evidence>
<dbReference type="InterPro" id="IPR051453">
    <property type="entry name" value="MBL_Glyoxalase_II"/>
</dbReference>
<keyword evidence="7" id="KW-1185">Reference proteome</keyword>